<accession>A0A3N2Q620</accession>
<organism evidence="3 4">
    <name type="scientific">Sodiomyces alkalinus (strain CBS 110278 / VKM F-3762 / F11)</name>
    <name type="common">Alkaliphilic filamentous fungus</name>
    <dbReference type="NCBI Taxonomy" id="1314773"/>
    <lineage>
        <taxon>Eukaryota</taxon>
        <taxon>Fungi</taxon>
        <taxon>Dikarya</taxon>
        <taxon>Ascomycota</taxon>
        <taxon>Pezizomycotina</taxon>
        <taxon>Sordariomycetes</taxon>
        <taxon>Hypocreomycetidae</taxon>
        <taxon>Glomerellales</taxon>
        <taxon>Plectosphaerellaceae</taxon>
        <taxon>Sodiomyces</taxon>
    </lineage>
</organism>
<reference evidence="3 4" key="1">
    <citation type="journal article" date="2018" name="Mol. Ecol.">
        <title>The obligate alkalophilic soda-lake fungus Sodiomyces alkalinus has shifted to a protein diet.</title>
        <authorList>
            <person name="Grum-Grzhimaylo A.A."/>
            <person name="Falkoski D.L."/>
            <person name="van den Heuvel J."/>
            <person name="Valero-Jimenez C.A."/>
            <person name="Min B."/>
            <person name="Choi I.G."/>
            <person name="Lipzen A."/>
            <person name="Daum C.G."/>
            <person name="Aanen D.K."/>
            <person name="Tsang A."/>
            <person name="Henrissat B."/>
            <person name="Bilanenko E.N."/>
            <person name="de Vries R.P."/>
            <person name="van Kan J.A.L."/>
            <person name="Grigoriev I.V."/>
            <person name="Debets A.J.M."/>
        </authorList>
    </citation>
    <scope>NUCLEOTIDE SEQUENCE [LARGE SCALE GENOMIC DNA]</scope>
    <source>
        <strain evidence="3 4">F11</strain>
    </source>
</reference>
<dbReference type="RefSeq" id="XP_028470008.1">
    <property type="nucleotide sequence ID" value="XM_028607632.1"/>
</dbReference>
<evidence type="ECO:0000259" key="2">
    <source>
        <dbReference type="Pfam" id="PF00561"/>
    </source>
</evidence>
<dbReference type="InterPro" id="IPR000073">
    <property type="entry name" value="AB_hydrolase_1"/>
</dbReference>
<dbReference type="GO" id="GO:0016020">
    <property type="term" value="C:membrane"/>
    <property type="evidence" value="ECO:0007669"/>
    <property type="project" value="TreeGrafter"/>
</dbReference>
<proteinExistence type="predicted"/>
<keyword evidence="1" id="KW-0472">Membrane</keyword>
<dbReference type="InterPro" id="IPR050266">
    <property type="entry name" value="AB_hydrolase_sf"/>
</dbReference>
<dbReference type="InterPro" id="IPR029058">
    <property type="entry name" value="AB_hydrolase_fold"/>
</dbReference>
<feature type="transmembrane region" description="Helical" evidence="1">
    <location>
        <begin position="136"/>
        <end position="155"/>
    </location>
</feature>
<dbReference type="GO" id="GO:0046464">
    <property type="term" value="P:acylglycerol catabolic process"/>
    <property type="evidence" value="ECO:0007669"/>
    <property type="project" value="TreeGrafter"/>
</dbReference>
<dbReference type="PANTHER" id="PTHR43798:SF5">
    <property type="entry name" value="MONOACYLGLYCEROL LIPASE ABHD6"/>
    <property type="match status" value="1"/>
</dbReference>
<dbReference type="OrthoDB" id="8119704at2759"/>
<dbReference type="GO" id="GO:0047372">
    <property type="term" value="F:monoacylglycerol lipase activity"/>
    <property type="evidence" value="ECO:0007669"/>
    <property type="project" value="TreeGrafter"/>
</dbReference>
<dbReference type="SUPFAM" id="SSF53474">
    <property type="entry name" value="alpha/beta-Hydrolases"/>
    <property type="match status" value="1"/>
</dbReference>
<dbReference type="PRINTS" id="PR00111">
    <property type="entry name" value="ABHYDROLASE"/>
</dbReference>
<dbReference type="Pfam" id="PF00561">
    <property type="entry name" value="Abhydrolase_1"/>
    <property type="match status" value="1"/>
</dbReference>
<keyword evidence="1" id="KW-1133">Transmembrane helix</keyword>
<keyword evidence="3" id="KW-0378">Hydrolase</keyword>
<feature type="domain" description="AB hydrolase-1" evidence="2">
    <location>
        <begin position="24"/>
        <end position="135"/>
    </location>
</feature>
<evidence type="ECO:0000313" key="3">
    <source>
        <dbReference type="EMBL" id="ROT42202.1"/>
    </source>
</evidence>
<dbReference type="AlphaFoldDB" id="A0A3N2Q620"/>
<evidence type="ECO:0000256" key="1">
    <source>
        <dbReference type="SAM" id="Phobius"/>
    </source>
</evidence>
<dbReference type="Gene3D" id="3.40.50.1820">
    <property type="entry name" value="alpha/beta hydrolase"/>
    <property type="match status" value="1"/>
</dbReference>
<evidence type="ECO:0000313" key="4">
    <source>
        <dbReference type="Proteomes" id="UP000272025"/>
    </source>
</evidence>
<dbReference type="EMBL" id="ML119051">
    <property type="protein sequence ID" value="ROT42202.1"/>
    <property type="molecule type" value="Genomic_DNA"/>
</dbReference>
<dbReference type="PANTHER" id="PTHR43798">
    <property type="entry name" value="MONOACYLGLYCEROL LIPASE"/>
    <property type="match status" value="1"/>
</dbReference>
<keyword evidence="1" id="KW-0812">Transmembrane</keyword>
<keyword evidence="4" id="KW-1185">Reference proteome</keyword>
<sequence>MALQGDSNQDTIAFTSLYESNPTTIVLLHGATSSSLEWDFVIPHLSNYHLLVPDLPGHGRSRSLGPASIDISAVHVAQLIQAHAKGAKAHVVGLSMGGYVAQRLALDSPSLALSLFVTGASPFQGWTRWMAERPGLIYYLLSAFINWLPAPLYWYTASATGLKRHDALLADQRSNLEVQTIREVYGSILQLGFEQVRQLRVRALFVAGGRQDDVLGTTKVGEVLRNRVAEDGERQPDDGSRAVVVREALHTWDLQLPELFAQGVLAWIEERQLPEEFDTL</sequence>
<dbReference type="GeneID" id="39576110"/>
<dbReference type="Proteomes" id="UP000272025">
    <property type="component" value="Unassembled WGS sequence"/>
</dbReference>
<name>A0A3N2Q620_SODAK</name>
<protein>
    <submittedName>
        <fullName evidence="3">Alpha/beta-hydrolase</fullName>
    </submittedName>
</protein>
<dbReference type="STRING" id="1314773.A0A3N2Q620"/>
<gene>
    <name evidence="3" type="ORF">SODALDRAFT_268927</name>
</gene>